<dbReference type="GO" id="GO:0016020">
    <property type="term" value="C:membrane"/>
    <property type="evidence" value="ECO:0007669"/>
    <property type="project" value="TreeGrafter"/>
</dbReference>
<dbReference type="AlphaFoldDB" id="A0A1C3JE52"/>
<dbReference type="Proteomes" id="UP000092819">
    <property type="component" value="Unassembled WGS sequence"/>
</dbReference>
<dbReference type="SUPFAM" id="SSF53474">
    <property type="entry name" value="alpha/beta-Hydrolases"/>
    <property type="match status" value="1"/>
</dbReference>
<evidence type="ECO:0000313" key="2">
    <source>
        <dbReference type="EMBL" id="SBT13413.1"/>
    </source>
</evidence>
<evidence type="ECO:0000313" key="3">
    <source>
        <dbReference type="Proteomes" id="UP000092819"/>
    </source>
</evidence>
<dbReference type="Pfam" id="PF00561">
    <property type="entry name" value="Abhydrolase_1"/>
    <property type="match status" value="1"/>
</dbReference>
<sequence>MTHTPKIEKISVFDRINASALMLLTSEYKSLEQLRRKNDYPMFPTFETTPSMPIKRTKINGVDIRYAHSEAIGKPTLVMLSPFPQSILAYAPIWTGLAEYYNLYAYDMPGFGGSTGGFEYMSFKAQGDFLKDFLNHFDIQSPHLLGPDVGMPAIVYYTGTYDNDVKSLLIGDGPAIDPSSNASAIRKMVGSSFWRTVFKVTGSGSLIQGCIKVCYTNYRPNEEEVSDYIASYRNRMPAVMQWFKDYPKSLTTVDPLLERIELPTQIFWGENDAILYVENGERLVERMPNAELTVFKDSGHFCYQDSHKEFEYMVIDWITKQEEK</sequence>
<dbReference type="Gene3D" id="3.40.50.1820">
    <property type="entry name" value="alpha/beta hydrolase"/>
    <property type="match status" value="1"/>
</dbReference>
<dbReference type="EMBL" id="FLQZ01000042">
    <property type="protein sequence ID" value="SBT13413.1"/>
    <property type="molecule type" value="Genomic_DNA"/>
</dbReference>
<reference evidence="3" key="1">
    <citation type="submission" date="2016-06" db="EMBL/GenBank/DDBJ databases">
        <authorList>
            <person name="Rodrigo-Torres L."/>
            <person name="Arahal D.R."/>
        </authorList>
    </citation>
    <scope>NUCLEOTIDE SEQUENCE [LARGE SCALE GENOMIC DNA]</scope>
    <source>
        <strain evidence="3">CECT 7224</strain>
    </source>
</reference>
<accession>A0A1C3JE52</accession>
<evidence type="ECO:0000259" key="1">
    <source>
        <dbReference type="Pfam" id="PF00561"/>
    </source>
</evidence>
<gene>
    <name evidence="2" type="primary">mhpC</name>
    <name evidence="2" type="ORF">VCE7224_02162</name>
</gene>
<dbReference type="PANTHER" id="PTHR43798">
    <property type="entry name" value="MONOACYLGLYCEROL LIPASE"/>
    <property type="match status" value="1"/>
</dbReference>
<dbReference type="RefSeq" id="WP_083994306.1">
    <property type="nucleotide sequence ID" value="NZ_AP025464.1"/>
</dbReference>
<dbReference type="PANTHER" id="PTHR43798:SF33">
    <property type="entry name" value="HYDROLASE, PUTATIVE (AFU_ORTHOLOGUE AFUA_2G14860)-RELATED"/>
    <property type="match status" value="1"/>
</dbReference>
<dbReference type="InterPro" id="IPR029058">
    <property type="entry name" value="AB_hydrolase_fold"/>
</dbReference>
<dbReference type="InterPro" id="IPR050266">
    <property type="entry name" value="AB_hydrolase_sf"/>
</dbReference>
<dbReference type="EC" id="3.7.1.14" evidence="2"/>
<protein>
    <submittedName>
        <fullName evidence="2">2-hydroxy-6-oxononadienedioate/2-hydroxy-6-oxononatrienedioate hydrolase</fullName>
        <ecNumber evidence="2">3.7.1.14</ecNumber>
    </submittedName>
</protein>
<proteinExistence type="predicted"/>
<dbReference type="GO" id="GO:0016787">
    <property type="term" value="F:hydrolase activity"/>
    <property type="evidence" value="ECO:0007669"/>
    <property type="project" value="UniProtKB-KW"/>
</dbReference>
<keyword evidence="3" id="KW-1185">Reference proteome</keyword>
<dbReference type="InterPro" id="IPR000073">
    <property type="entry name" value="AB_hydrolase_1"/>
</dbReference>
<name>A0A1C3JE52_9VIBR</name>
<keyword evidence="2" id="KW-0378">Hydrolase</keyword>
<feature type="domain" description="AB hydrolase-1" evidence="1">
    <location>
        <begin position="75"/>
        <end position="302"/>
    </location>
</feature>
<organism evidence="2 3">
    <name type="scientific">Vibrio celticus</name>
    <dbReference type="NCBI Taxonomy" id="446372"/>
    <lineage>
        <taxon>Bacteria</taxon>
        <taxon>Pseudomonadati</taxon>
        <taxon>Pseudomonadota</taxon>
        <taxon>Gammaproteobacteria</taxon>
        <taxon>Vibrionales</taxon>
        <taxon>Vibrionaceae</taxon>
        <taxon>Vibrio</taxon>
    </lineage>
</organism>